<dbReference type="EMBL" id="KZ451939">
    <property type="protein sequence ID" value="PKA60197.1"/>
    <property type="molecule type" value="Genomic_DNA"/>
</dbReference>
<reference evidence="2 3" key="1">
    <citation type="journal article" date="2017" name="Nature">
        <title>The Apostasia genome and the evolution of orchids.</title>
        <authorList>
            <person name="Zhang G.Q."/>
            <person name="Liu K.W."/>
            <person name="Li Z."/>
            <person name="Lohaus R."/>
            <person name="Hsiao Y.Y."/>
            <person name="Niu S.C."/>
            <person name="Wang J.Y."/>
            <person name="Lin Y.C."/>
            <person name="Xu Q."/>
            <person name="Chen L.J."/>
            <person name="Yoshida K."/>
            <person name="Fujiwara S."/>
            <person name="Wang Z.W."/>
            <person name="Zhang Y.Q."/>
            <person name="Mitsuda N."/>
            <person name="Wang M."/>
            <person name="Liu G.H."/>
            <person name="Pecoraro L."/>
            <person name="Huang H.X."/>
            <person name="Xiao X.J."/>
            <person name="Lin M."/>
            <person name="Wu X.Y."/>
            <person name="Wu W.L."/>
            <person name="Chen Y.Y."/>
            <person name="Chang S.B."/>
            <person name="Sakamoto S."/>
            <person name="Ohme-Takagi M."/>
            <person name="Yagi M."/>
            <person name="Zeng S.J."/>
            <person name="Shen C.Y."/>
            <person name="Yeh C.M."/>
            <person name="Luo Y.B."/>
            <person name="Tsai W.C."/>
            <person name="Van de Peer Y."/>
            <person name="Liu Z.J."/>
        </authorList>
    </citation>
    <scope>NUCLEOTIDE SEQUENCE [LARGE SCALE GENOMIC DNA]</scope>
    <source>
        <strain evidence="3">cv. Shenzhen</strain>
        <tissue evidence="2">Stem</tissue>
    </source>
</reference>
<sequence>MYGGCLALRSKTRNAMFSGASSSHSDWRDYYFFVGGDLGIPLTLGTRLPEFIGDVKWMAGQDTLKNLERLKGQSWPLKDFLRHVRNDISLHAKALGYVIFKEVVSPPGAVLMKRARRGQPPAAQLSKEVTEVGEEEVIEVPEPVCGGTAVDVVSSPEDAIDDRKILAELGYTGKGKESVSAAKPQTIPKGDKGIVIGEKEEGNKAEGGRGRENVGSLCLDLNLREVPKKKRGPSEVASPEPPAKKEKGVEEEGPVAEGYHDWQQSIEPPYNTNFIGIFGDEDTRIAVRTKGDQRRLTVVSMSSANQDGVYQREVGLVLGSGLLSKGLEEKLERTSTPELYSGFSNKVATVRTLLSFLFCLFS</sequence>
<dbReference type="Proteomes" id="UP000236161">
    <property type="component" value="Unassembled WGS sequence"/>
</dbReference>
<feature type="region of interest" description="Disordered" evidence="1">
    <location>
        <begin position="228"/>
        <end position="253"/>
    </location>
</feature>
<gene>
    <name evidence="2" type="ORF">AXF42_Ash008256</name>
</gene>
<name>A0A2I0AXC9_9ASPA</name>
<evidence type="ECO:0000313" key="3">
    <source>
        <dbReference type="Proteomes" id="UP000236161"/>
    </source>
</evidence>
<dbReference type="AlphaFoldDB" id="A0A2I0AXC9"/>
<keyword evidence="3" id="KW-1185">Reference proteome</keyword>
<feature type="compositionally biased region" description="Basic and acidic residues" evidence="1">
    <location>
        <begin position="189"/>
        <end position="212"/>
    </location>
</feature>
<accession>A0A2I0AXC9</accession>
<evidence type="ECO:0000313" key="2">
    <source>
        <dbReference type="EMBL" id="PKA60197.1"/>
    </source>
</evidence>
<proteinExistence type="predicted"/>
<feature type="region of interest" description="Disordered" evidence="1">
    <location>
        <begin position="176"/>
        <end position="213"/>
    </location>
</feature>
<evidence type="ECO:0000256" key="1">
    <source>
        <dbReference type="SAM" id="MobiDB-lite"/>
    </source>
</evidence>
<protein>
    <submittedName>
        <fullName evidence="2">Uncharacterized protein</fullName>
    </submittedName>
</protein>
<organism evidence="2 3">
    <name type="scientific">Apostasia shenzhenica</name>
    <dbReference type="NCBI Taxonomy" id="1088818"/>
    <lineage>
        <taxon>Eukaryota</taxon>
        <taxon>Viridiplantae</taxon>
        <taxon>Streptophyta</taxon>
        <taxon>Embryophyta</taxon>
        <taxon>Tracheophyta</taxon>
        <taxon>Spermatophyta</taxon>
        <taxon>Magnoliopsida</taxon>
        <taxon>Liliopsida</taxon>
        <taxon>Asparagales</taxon>
        <taxon>Orchidaceae</taxon>
        <taxon>Apostasioideae</taxon>
        <taxon>Apostasia</taxon>
    </lineage>
</organism>